<dbReference type="OrthoDB" id="2509690at2"/>
<feature type="chain" id="PRO_5002472948" description="Probable sugar-binding periplasmic protein" evidence="7">
    <location>
        <begin position="21"/>
        <end position="408"/>
    </location>
</feature>
<keyword evidence="4 7" id="KW-0732">Signal</keyword>
<comment type="subcellular location">
    <subcellularLocation>
        <location evidence="1">Periplasm</location>
    </subcellularLocation>
</comment>
<dbReference type="STRING" id="579748.TW81_11840"/>
<comment type="function">
    <text evidence="5">Part of a binding-protein-dependent transport system for a sugar.</text>
</comment>
<evidence type="ECO:0000313" key="8">
    <source>
        <dbReference type="EMBL" id="KJY82889.1"/>
    </source>
</evidence>
<accession>A0A0F4NIW0</accession>
<comment type="caution">
    <text evidence="8">The sequence shown here is derived from an EMBL/GenBank/DDBJ whole genome shotgun (WGS) entry which is preliminary data.</text>
</comment>
<proteinExistence type="inferred from homology"/>
<evidence type="ECO:0000256" key="6">
    <source>
        <dbReference type="ARBA" id="ARBA00049753"/>
    </source>
</evidence>
<comment type="similarity">
    <text evidence="2">Belongs to the bacterial solute-binding protein 1 family.</text>
</comment>
<evidence type="ECO:0000256" key="4">
    <source>
        <dbReference type="ARBA" id="ARBA00022729"/>
    </source>
</evidence>
<dbReference type="PANTHER" id="PTHR43649">
    <property type="entry name" value="ARABINOSE-BINDING PROTEIN-RELATED"/>
    <property type="match status" value="1"/>
</dbReference>
<evidence type="ECO:0000256" key="1">
    <source>
        <dbReference type="ARBA" id="ARBA00004418"/>
    </source>
</evidence>
<feature type="signal peptide" evidence="7">
    <location>
        <begin position="1"/>
        <end position="20"/>
    </location>
</feature>
<gene>
    <name evidence="8" type="ORF">TW81_11840</name>
</gene>
<evidence type="ECO:0000256" key="2">
    <source>
        <dbReference type="ARBA" id="ARBA00008520"/>
    </source>
</evidence>
<dbReference type="RefSeq" id="WP_045955916.1">
    <property type="nucleotide sequence ID" value="NZ_JXXV01000018.1"/>
</dbReference>
<name>A0A0F4NIW0_9VIBR</name>
<dbReference type="InterPro" id="IPR050490">
    <property type="entry name" value="Bact_solute-bd_prot1"/>
</dbReference>
<protein>
    <recommendedName>
        <fullName evidence="6">Probable sugar-binding periplasmic protein</fullName>
    </recommendedName>
</protein>
<sequence length="408" mass="44625">MMKKLSLAVSFILASSPVLAKEEAEVMHWWTSGGESAAIRVLADAYETEGGTWKDSAVAGGSNARSAAINRMIGGSPTTAALFNTSQQYREMIAEGMLNNIDEVAKSDRWEEILPKPTLDAIKVDGHFYAAPVNIHMPGWFWYSKEAFEKAGINSEPTTIEEFFSSLDKLKSAGYIPLALGGQNWQENLLFATVLSNVGGKQLYLDVLGKRDSNTLNSQQFRTVVETFLKLKPYVDAGSPGRNWNDTTNLVINDKAGIQVMGDWAKGEFTQANKVPGQDYGCFPGLGDESLYIVGGDVFVFPKTTDAQQVSAQNKLVETMLNPETQIKFNNLKGSIPVRTDIDVSSMDICAQKGAQILKVASRQVPDGSMLMEEFRYGALKDAVTEVWNSQDMSTDTAVSIFAHALTN</sequence>
<keyword evidence="3" id="KW-0813">Transport</keyword>
<dbReference type="EMBL" id="JXXV01000018">
    <property type="protein sequence ID" value="KJY82889.1"/>
    <property type="molecule type" value="Genomic_DNA"/>
</dbReference>
<dbReference type="Proteomes" id="UP000033673">
    <property type="component" value="Unassembled WGS sequence"/>
</dbReference>
<evidence type="ECO:0000256" key="3">
    <source>
        <dbReference type="ARBA" id="ARBA00022448"/>
    </source>
</evidence>
<dbReference type="SUPFAM" id="SSF53850">
    <property type="entry name" value="Periplasmic binding protein-like II"/>
    <property type="match status" value="1"/>
</dbReference>
<dbReference type="PATRIC" id="fig|579748.3.peg.2444"/>
<reference evidence="8 9" key="1">
    <citation type="journal article" date="2015" name="BMC Genomics">
        <title>Genome mining reveals unlocked bioactive potential of marine Gram-negative bacteria.</title>
        <authorList>
            <person name="Machado H."/>
            <person name="Sonnenschein E.C."/>
            <person name="Melchiorsen J."/>
            <person name="Gram L."/>
        </authorList>
    </citation>
    <scope>NUCLEOTIDE SEQUENCE [LARGE SCALE GENOMIC DNA]</scope>
    <source>
        <strain evidence="8 9">S2757</strain>
    </source>
</reference>
<dbReference type="InterPro" id="IPR006059">
    <property type="entry name" value="SBP"/>
</dbReference>
<evidence type="ECO:0000256" key="7">
    <source>
        <dbReference type="SAM" id="SignalP"/>
    </source>
</evidence>
<dbReference type="PANTHER" id="PTHR43649:SF28">
    <property type="entry name" value="BINDING PROTEIN COMPONENT OF ABC SUGAR TRANSPORTER-RELATED"/>
    <property type="match status" value="1"/>
</dbReference>
<evidence type="ECO:0000256" key="5">
    <source>
        <dbReference type="ARBA" id="ARBA00049629"/>
    </source>
</evidence>
<dbReference type="AlphaFoldDB" id="A0A0F4NIW0"/>
<dbReference type="Pfam" id="PF01547">
    <property type="entry name" value="SBP_bac_1"/>
    <property type="match status" value="1"/>
</dbReference>
<evidence type="ECO:0000313" key="9">
    <source>
        <dbReference type="Proteomes" id="UP000033673"/>
    </source>
</evidence>
<organism evidence="8 9">
    <name type="scientific">Vibrio galatheae</name>
    <dbReference type="NCBI Taxonomy" id="579748"/>
    <lineage>
        <taxon>Bacteria</taxon>
        <taxon>Pseudomonadati</taxon>
        <taxon>Pseudomonadota</taxon>
        <taxon>Gammaproteobacteria</taxon>
        <taxon>Vibrionales</taxon>
        <taxon>Vibrionaceae</taxon>
        <taxon>Vibrio</taxon>
    </lineage>
</organism>
<dbReference type="Gene3D" id="3.40.190.10">
    <property type="entry name" value="Periplasmic binding protein-like II"/>
    <property type="match status" value="2"/>
</dbReference>
<dbReference type="GO" id="GO:0042597">
    <property type="term" value="C:periplasmic space"/>
    <property type="evidence" value="ECO:0007669"/>
    <property type="project" value="UniProtKB-SubCell"/>
</dbReference>
<keyword evidence="9" id="KW-1185">Reference proteome</keyword>